<keyword evidence="3" id="KW-1185">Reference proteome</keyword>
<evidence type="ECO:0000313" key="2">
    <source>
        <dbReference type="EMBL" id="RGP73393.1"/>
    </source>
</evidence>
<gene>
    <name evidence="2" type="ORF">FLONG3_6339</name>
</gene>
<protein>
    <submittedName>
        <fullName evidence="2">Uncharacterized protein</fullName>
    </submittedName>
</protein>
<organism evidence="2 3">
    <name type="scientific">Fusarium longipes</name>
    <dbReference type="NCBI Taxonomy" id="694270"/>
    <lineage>
        <taxon>Eukaryota</taxon>
        <taxon>Fungi</taxon>
        <taxon>Dikarya</taxon>
        <taxon>Ascomycota</taxon>
        <taxon>Pezizomycotina</taxon>
        <taxon>Sordariomycetes</taxon>
        <taxon>Hypocreomycetidae</taxon>
        <taxon>Hypocreales</taxon>
        <taxon>Nectriaceae</taxon>
        <taxon>Fusarium</taxon>
    </lineage>
</organism>
<comment type="caution">
    <text evidence="2">The sequence shown here is derived from an EMBL/GenBank/DDBJ whole genome shotgun (WGS) entry which is preliminary data.</text>
</comment>
<dbReference type="AlphaFoldDB" id="A0A395SLQ2"/>
<evidence type="ECO:0000313" key="3">
    <source>
        <dbReference type="Proteomes" id="UP000266234"/>
    </source>
</evidence>
<sequence>MDEEDPLANFAFADVSSDEADEAENAKSRRTGQSEEAWRAIQKEYSVKVENGNIYQKLRLPLGPGASKMDIQEVIHAVEEHYFFRRFKEAEELANVALSTSTGLDKDSQQLLQAYQEKSHQKNKST</sequence>
<evidence type="ECO:0000256" key="1">
    <source>
        <dbReference type="SAM" id="MobiDB-lite"/>
    </source>
</evidence>
<dbReference type="EMBL" id="PXOG01000141">
    <property type="protein sequence ID" value="RGP73393.1"/>
    <property type="molecule type" value="Genomic_DNA"/>
</dbReference>
<dbReference type="OrthoDB" id="3938544at2759"/>
<proteinExistence type="predicted"/>
<dbReference type="Proteomes" id="UP000266234">
    <property type="component" value="Unassembled WGS sequence"/>
</dbReference>
<accession>A0A395SLQ2</accession>
<name>A0A395SLQ2_9HYPO</name>
<reference evidence="2 3" key="1">
    <citation type="journal article" date="2018" name="PLoS Pathog.">
        <title>Evolution of structural diversity of trichothecenes, a family of toxins produced by plant pathogenic and entomopathogenic fungi.</title>
        <authorList>
            <person name="Proctor R.H."/>
            <person name="McCormick S.P."/>
            <person name="Kim H.S."/>
            <person name="Cardoza R.E."/>
            <person name="Stanley A.M."/>
            <person name="Lindo L."/>
            <person name="Kelly A."/>
            <person name="Brown D.W."/>
            <person name="Lee T."/>
            <person name="Vaughan M.M."/>
            <person name="Alexander N.J."/>
            <person name="Busman M."/>
            <person name="Gutierrez S."/>
        </authorList>
    </citation>
    <scope>NUCLEOTIDE SEQUENCE [LARGE SCALE GENOMIC DNA]</scope>
    <source>
        <strain evidence="2 3">NRRL 20695</strain>
    </source>
</reference>
<feature type="compositionally biased region" description="Basic and acidic residues" evidence="1">
    <location>
        <begin position="24"/>
        <end position="35"/>
    </location>
</feature>
<feature type="region of interest" description="Disordered" evidence="1">
    <location>
        <begin position="1"/>
        <end position="35"/>
    </location>
</feature>